<keyword evidence="1" id="KW-0479">Metal-binding</keyword>
<feature type="compositionally biased region" description="Basic residues" evidence="3">
    <location>
        <begin position="106"/>
        <end position="120"/>
    </location>
</feature>
<organism evidence="4 5">
    <name type="scientific">Aspergillus candidus</name>
    <dbReference type="NCBI Taxonomy" id="41067"/>
    <lineage>
        <taxon>Eukaryota</taxon>
        <taxon>Fungi</taxon>
        <taxon>Dikarya</taxon>
        <taxon>Ascomycota</taxon>
        <taxon>Pezizomycotina</taxon>
        <taxon>Eurotiomycetes</taxon>
        <taxon>Eurotiomycetidae</taxon>
        <taxon>Eurotiales</taxon>
        <taxon>Aspergillaceae</taxon>
        <taxon>Aspergillus</taxon>
        <taxon>Aspergillus subgen. Circumdati</taxon>
    </lineage>
</organism>
<dbReference type="Proteomes" id="UP000234585">
    <property type="component" value="Unassembled WGS sequence"/>
</dbReference>
<feature type="compositionally biased region" description="Basic and acidic residues" evidence="3">
    <location>
        <begin position="555"/>
        <end position="577"/>
    </location>
</feature>
<evidence type="ECO:0008006" key="6">
    <source>
        <dbReference type="Google" id="ProtNLM"/>
    </source>
</evidence>
<gene>
    <name evidence="4" type="ORF">BDW47DRAFT_112770</name>
</gene>
<dbReference type="SUPFAM" id="SSF57924">
    <property type="entry name" value="Inhibitor of apoptosis (IAP) repeat"/>
    <property type="match status" value="1"/>
</dbReference>
<feature type="compositionally biased region" description="Basic and acidic residues" evidence="3">
    <location>
        <begin position="514"/>
        <end position="542"/>
    </location>
</feature>
<evidence type="ECO:0000256" key="1">
    <source>
        <dbReference type="ARBA" id="ARBA00022723"/>
    </source>
</evidence>
<protein>
    <recommendedName>
        <fullName evidence="6">BIR-domain-containing protein</fullName>
    </recommendedName>
</protein>
<dbReference type="AlphaFoldDB" id="A0A2I2F0J5"/>
<dbReference type="Gene3D" id="1.10.1170.10">
    <property type="entry name" value="Inhibitor Of Apoptosis Protein (2mihbC-IAP-1), Chain A"/>
    <property type="match status" value="1"/>
</dbReference>
<feature type="compositionally biased region" description="Low complexity" evidence="3">
    <location>
        <begin position="602"/>
        <end position="618"/>
    </location>
</feature>
<dbReference type="SMART" id="SM00238">
    <property type="entry name" value="BIR"/>
    <property type="match status" value="1"/>
</dbReference>
<proteinExistence type="predicted"/>
<feature type="compositionally biased region" description="Low complexity" evidence="3">
    <location>
        <begin position="581"/>
        <end position="592"/>
    </location>
</feature>
<dbReference type="CDD" id="cd00022">
    <property type="entry name" value="BIR"/>
    <property type="match status" value="1"/>
</dbReference>
<evidence type="ECO:0000313" key="4">
    <source>
        <dbReference type="EMBL" id="PLB34149.1"/>
    </source>
</evidence>
<dbReference type="InterPro" id="IPR051190">
    <property type="entry name" value="Baculoviral_IAP"/>
</dbReference>
<evidence type="ECO:0000256" key="3">
    <source>
        <dbReference type="SAM" id="MobiDB-lite"/>
    </source>
</evidence>
<dbReference type="OrthoDB" id="2196114at2759"/>
<feature type="compositionally biased region" description="Basic and acidic residues" evidence="3">
    <location>
        <begin position="444"/>
        <end position="461"/>
    </location>
</feature>
<dbReference type="Pfam" id="PF00653">
    <property type="entry name" value="BIR"/>
    <property type="match status" value="1"/>
</dbReference>
<reference evidence="4 5" key="1">
    <citation type="submission" date="2017-12" db="EMBL/GenBank/DDBJ databases">
        <authorList>
            <consortium name="DOE Joint Genome Institute"/>
            <person name="Haridas S."/>
            <person name="Kjaerbolling I."/>
            <person name="Vesth T.C."/>
            <person name="Frisvad J.C."/>
            <person name="Nybo J.L."/>
            <person name="Theobald S."/>
            <person name="Kuo A."/>
            <person name="Bowyer P."/>
            <person name="Matsuda Y."/>
            <person name="Mondo S."/>
            <person name="Lyhne E.K."/>
            <person name="Kogle M.E."/>
            <person name="Clum A."/>
            <person name="Lipzen A."/>
            <person name="Salamov A."/>
            <person name="Ngan C.Y."/>
            <person name="Daum C."/>
            <person name="Chiniquy J."/>
            <person name="Barry K."/>
            <person name="LaButti K."/>
            <person name="Simmons B.A."/>
            <person name="Magnuson J.K."/>
            <person name="Mortensen U.H."/>
            <person name="Larsen T.O."/>
            <person name="Grigoriev I.V."/>
            <person name="Baker S.E."/>
            <person name="Andersen M.R."/>
            <person name="Nordberg H.P."/>
            <person name="Cantor M.N."/>
            <person name="Hua S.X."/>
        </authorList>
    </citation>
    <scope>NUCLEOTIDE SEQUENCE [LARGE SCALE GENOMIC DNA]</scope>
    <source>
        <strain evidence="4 5">CBS 102.13</strain>
    </source>
</reference>
<evidence type="ECO:0000256" key="2">
    <source>
        <dbReference type="ARBA" id="ARBA00022833"/>
    </source>
</evidence>
<feature type="region of interest" description="Disordered" evidence="3">
    <location>
        <begin position="104"/>
        <end position="662"/>
    </location>
</feature>
<dbReference type="InterPro" id="IPR001370">
    <property type="entry name" value="BIR_rpt"/>
</dbReference>
<evidence type="ECO:0000313" key="5">
    <source>
        <dbReference type="Proteomes" id="UP000234585"/>
    </source>
</evidence>
<dbReference type="PANTHER" id="PTHR46771">
    <property type="entry name" value="DETERIN"/>
    <property type="match status" value="1"/>
</dbReference>
<feature type="compositionally biased region" description="Basic residues" evidence="3">
    <location>
        <begin position="281"/>
        <end position="296"/>
    </location>
</feature>
<feature type="non-terminal residue" evidence="4">
    <location>
        <position position="756"/>
    </location>
</feature>
<keyword evidence="5" id="KW-1185">Reference proteome</keyword>
<dbReference type="EMBL" id="KZ559185">
    <property type="protein sequence ID" value="PLB34149.1"/>
    <property type="molecule type" value="Genomic_DNA"/>
</dbReference>
<feature type="compositionally biased region" description="Polar residues" evidence="3">
    <location>
        <begin position="397"/>
        <end position="418"/>
    </location>
</feature>
<keyword evidence="2" id="KW-0862">Zinc</keyword>
<dbReference type="GO" id="GO:0046872">
    <property type="term" value="F:metal ion binding"/>
    <property type="evidence" value="ECO:0007669"/>
    <property type="project" value="UniProtKB-KW"/>
</dbReference>
<sequence>MMDIQQHSSNPAEIQDPTSEHIFQARLATFNSGWPHDGKRGWTCQSEKMVEGGWYFCPNEESNDLASCPYCKLSLDGWEPKDDPFDEHYRRSAECSFFVFAQAPGKKGKGSRSKKGRGSKVSRLSTQSTVSEAPSDLDSVMDQSIISQPSTTKSKSTKKSKSKTKDARSKKEEEADSHMDLDAPEVTVAEPEPPKAKRATRGKKRTSEDVQMDDMNIARGESVEETGRPSKKRATRSRASSQPVHDYDNVEPMVADQDQVDSREEAQKVQEIQEVQEAPKKGRGAGKKKGSGKGRKASSASSTSKIIPQEEEPGDLEITAAIEADLEQDHVEPVEPTPEVAEKPAKKSKKKGKKNDTATEETGALSEKKHETKEPAHVDELVDQEKPTKPGRRQKARASNDSQSTGRAHTETPAPTSPSRDKHERVEEDTKMELHESFVSVEIPARKSEQPVEVETSQKPKKESKKGSTGRGKKSKKTEEASTEPSAPAVAPPQPQQDDDAEEPRKRKSSRKQKSADHDLEQRELDGPPQKEEAQEPEPERRTSRRRSSMAPPKTTERYSDIPQEEHLAEALVESRHSSSSHRQSGGSDPSSHITQKDSDVSPLPASKSSPSMSPQSSDAENRPPSLRPTASRPPVLSPSKPTPGRLPLAPSTPSPIKKYANRGGIDTAHTWRPADVDEILLASGSDKENLDLHAALKDIKGELTSEEKKMTVAQWIQWNAKNGEERLRRECERLVGQFEKEGARAMRALEGIECS</sequence>
<dbReference type="PANTHER" id="PTHR46771:SF5">
    <property type="entry name" value="DETERIN"/>
    <property type="match status" value="1"/>
</dbReference>
<dbReference type="STRING" id="41067.A0A2I2F0J5"/>
<feature type="compositionally biased region" description="Basic and acidic residues" evidence="3">
    <location>
        <begin position="366"/>
        <end position="388"/>
    </location>
</feature>
<feature type="compositionally biased region" description="Basic and acidic residues" evidence="3">
    <location>
        <begin position="419"/>
        <end position="436"/>
    </location>
</feature>
<name>A0A2I2F0J5_ASPCN</name>
<dbReference type="RefSeq" id="XP_024668161.1">
    <property type="nucleotide sequence ID" value="XM_024814242.1"/>
</dbReference>
<accession>A0A2I2F0J5</accession>
<feature type="compositionally biased region" description="Basic and acidic residues" evidence="3">
    <location>
        <begin position="163"/>
        <end position="181"/>
    </location>
</feature>
<dbReference type="PROSITE" id="PS50143">
    <property type="entry name" value="BIR_REPEAT_2"/>
    <property type="match status" value="1"/>
</dbReference>
<dbReference type="GeneID" id="36521402"/>